<reference evidence="4 5" key="1">
    <citation type="submission" date="2016-10" db="EMBL/GenBank/DDBJ databases">
        <title>Arsenicibacter rosenii gen. nov., sp. nov., an efficient arsenic-methylating bacterium isolated from an arsenic-contaminated paddy soil.</title>
        <authorList>
            <person name="Huang K."/>
        </authorList>
    </citation>
    <scope>NUCLEOTIDE SEQUENCE [LARGE SCALE GENOMIC DNA]</scope>
    <source>
        <strain evidence="4 5">SM-1</strain>
    </source>
</reference>
<evidence type="ECO:0000259" key="3">
    <source>
        <dbReference type="PROSITE" id="PS50977"/>
    </source>
</evidence>
<gene>
    <name evidence="4" type="ORF">BLX24_27165</name>
</gene>
<dbReference type="GO" id="GO:0003677">
    <property type="term" value="F:DNA binding"/>
    <property type="evidence" value="ECO:0007669"/>
    <property type="project" value="UniProtKB-UniRule"/>
</dbReference>
<dbReference type="InterPro" id="IPR050624">
    <property type="entry name" value="HTH-type_Tx_Regulator"/>
</dbReference>
<evidence type="ECO:0000313" key="4">
    <source>
        <dbReference type="EMBL" id="OIN56027.1"/>
    </source>
</evidence>
<dbReference type="Gene3D" id="1.10.10.60">
    <property type="entry name" value="Homeodomain-like"/>
    <property type="match status" value="1"/>
</dbReference>
<dbReference type="Gene3D" id="1.10.357.10">
    <property type="entry name" value="Tetracycline Repressor, domain 2"/>
    <property type="match status" value="1"/>
</dbReference>
<protein>
    <recommendedName>
        <fullName evidence="3">HTH tetR-type domain-containing protein</fullName>
    </recommendedName>
</protein>
<dbReference type="PROSITE" id="PS50977">
    <property type="entry name" value="HTH_TETR_2"/>
    <property type="match status" value="1"/>
</dbReference>
<name>A0A1S2VB99_9BACT</name>
<dbReference type="RefSeq" id="WP_071506382.1">
    <property type="nucleotide sequence ID" value="NZ_MORL01000030.1"/>
</dbReference>
<dbReference type="AlphaFoldDB" id="A0A1S2VB99"/>
<evidence type="ECO:0000256" key="1">
    <source>
        <dbReference type="ARBA" id="ARBA00023125"/>
    </source>
</evidence>
<feature type="domain" description="HTH tetR-type" evidence="3">
    <location>
        <begin position="5"/>
        <end position="65"/>
    </location>
</feature>
<dbReference type="Proteomes" id="UP000181790">
    <property type="component" value="Unassembled WGS sequence"/>
</dbReference>
<sequence length="197" mass="22485">MDNENTVIQSIIEAARKLMQQYGFSKTTMEDIAKAAGKGKSTLYHHFKNKEEIIDEVLGQEMDSFFREVKQAVDQEKSLHAKLKTYIVVKIQSIRHRVNLYRFAMETDASTLEINTQFRRLRTRYDQQEANLILSVLTLGIAEGTLHHQSEADLAMLTELLVTCVRGVEMDIIMYNKHNTLPDKADLLVGVLVKGLS</sequence>
<dbReference type="InterPro" id="IPR001647">
    <property type="entry name" value="HTH_TetR"/>
</dbReference>
<dbReference type="EMBL" id="MORL01000030">
    <property type="protein sequence ID" value="OIN56027.1"/>
    <property type="molecule type" value="Genomic_DNA"/>
</dbReference>
<dbReference type="Pfam" id="PF00440">
    <property type="entry name" value="TetR_N"/>
    <property type="match status" value="1"/>
</dbReference>
<comment type="caution">
    <text evidence="4">The sequence shown here is derived from an EMBL/GenBank/DDBJ whole genome shotgun (WGS) entry which is preliminary data.</text>
</comment>
<dbReference type="PRINTS" id="PR00455">
    <property type="entry name" value="HTHTETR"/>
</dbReference>
<dbReference type="OrthoDB" id="9789566at2"/>
<organism evidence="4 5">
    <name type="scientific">Arsenicibacter rosenii</name>
    <dbReference type="NCBI Taxonomy" id="1750698"/>
    <lineage>
        <taxon>Bacteria</taxon>
        <taxon>Pseudomonadati</taxon>
        <taxon>Bacteroidota</taxon>
        <taxon>Cytophagia</taxon>
        <taxon>Cytophagales</taxon>
        <taxon>Spirosomataceae</taxon>
        <taxon>Arsenicibacter</taxon>
    </lineage>
</organism>
<feature type="DNA-binding region" description="H-T-H motif" evidence="2">
    <location>
        <begin position="28"/>
        <end position="47"/>
    </location>
</feature>
<accession>A0A1S2VB99</accession>
<dbReference type="InterPro" id="IPR009057">
    <property type="entry name" value="Homeodomain-like_sf"/>
</dbReference>
<dbReference type="PANTHER" id="PTHR43479:SF11">
    <property type="entry name" value="ACREF_ENVCD OPERON REPRESSOR-RELATED"/>
    <property type="match status" value="1"/>
</dbReference>
<proteinExistence type="predicted"/>
<evidence type="ECO:0000256" key="2">
    <source>
        <dbReference type="PROSITE-ProRule" id="PRU00335"/>
    </source>
</evidence>
<dbReference type="PANTHER" id="PTHR43479">
    <property type="entry name" value="ACREF/ENVCD OPERON REPRESSOR-RELATED"/>
    <property type="match status" value="1"/>
</dbReference>
<dbReference type="SUPFAM" id="SSF46689">
    <property type="entry name" value="Homeodomain-like"/>
    <property type="match status" value="1"/>
</dbReference>
<keyword evidence="1 2" id="KW-0238">DNA-binding</keyword>
<evidence type="ECO:0000313" key="5">
    <source>
        <dbReference type="Proteomes" id="UP000181790"/>
    </source>
</evidence>
<keyword evidence="5" id="KW-1185">Reference proteome</keyword>